<proteinExistence type="predicted"/>
<keyword evidence="2" id="KW-0812">Transmembrane</keyword>
<organism evidence="4 5">
    <name type="scientific">Strongylus vulgaris</name>
    <name type="common">Blood worm</name>
    <dbReference type="NCBI Taxonomy" id="40348"/>
    <lineage>
        <taxon>Eukaryota</taxon>
        <taxon>Metazoa</taxon>
        <taxon>Ecdysozoa</taxon>
        <taxon>Nematoda</taxon>
        <taxon>Chromadorea</taxon>
        <taxon>Rhabditida</taxon>
        <taxon>Rhabditina</taxon>
        <taxon>Rhabditomorpha</taxon>
        <taxon>Strongyloidea</taxon>
        <taxon>Strongylidae</taxon>
        <taxon>Strongylus</taxon>
    </lineage>
</organism>
<keyword evidence="1" id="KW-0677">Repeat</keyword>
<protein>
    <recommendedName>
        <fullName evidence="3">Nematode cuticle collagen N-terminal domain-containing protein</fullName>
    </recommendedName>
</protein>
<evidence type="ECO:0000259" key="3">
    <source>
        <dbReference type="Pfam" id="PF01484"/>
    </source>
</evidence>
<name>A0A3P7IR00_STRVU</name>
<keyword evidence="2" id="KW-0472">Membrane</keyword>
<keyword evidence="5" id="KW-1185">Reference proteome</keyword>
<evidence type="ECO:0000313" key="4">
    <source>
        <dbReference type="EMBL" id="VDM75341.1"/>
    </source>
</evidence>
<dbReference type="Pfam" id="PF01484">
    <property type="entry name" value="Col_cuticle_N"/>
    <property type="match status" value="1"/>
</dbReference>
<sequence>MSSAPVAVASLAAAAATLAALVGVVLIVRDIDNMRFEIEGSMKEAKVGFC</sequence>
<evidence type="ECO:0000256" key="2">
    <source>
        <dbReference type="SAM" id="Phobius"/>
    </source>
</evidence>
<evidence type="ECO:0000256" key="1">
    <source>
        <dbReference type="ARBA" id="ARBA00022737"/>
    </source>
</evidence>
<dbReference type="GO" id="GO:0042302">
    <property type="term" value="F:structural constituent of cuticle"/>
    <property type="evidence" value="ECO:0007669"/>
    <property type="project" value="InterPro"/>
</dbReference>
<dbReference type="AlphaFoldDB" id="A0A3P7IR00"/>
<reference evidence="4 5" key="1">
    <citation type="submission" date="2018-11" db="EMBL/GenBank/DDBJ databases">
        <authorList>
            <consortium name="Pathogen Informatics"/>
        </authorList>
    </citation>
    <scope>NUCLEOTIDE SEQUENCE [LARGE SCALE GENOMIC DNA]</scope>
</reference>
<gene>
    <name evidence="4" type="ORF">SVUK_LOCUS10339</name>
</gene>
<evidence type="ECO:0000313" key="5">
    <source>
        <dbReference type="Proteomes" id="UP000270094"/>
    </source>
</evidence>
<dbReference type="EMBL" id="UYYB01095214">
    <property type="protein sequence ID" value="VDM75341.1"/>
    <property type="molecule type" value="Genomic_DNA"/>
</dbReference>
<dbReference type="Proteomes" id="UP000270094">
    <property type="component" value="Unassembled WGS sequence"/>
</dbReference>
<accession>A0A3P7IR00</accession>
<keyword evidence="2" id="KW-1133">Transmembrane helix</keyword>
<dbReference type="InterPro" id="IPR002486">
    <property type="entry name" value="Col_cuticle_N"/>
</dbReference>
<feature type="domain" description="Nematode cuticle collagen N-terminal" evidence="3">
    <location>
        <begin position="8"/>
        <end position="46"/>
    </location>
</feature>
<feature type="transmembrane region" description="Helical" evidence="2">
    <location>
        <begin position="6"/>
        <end position="28"/>
    </location>
</feature>